<evidence type="ECO:0000313" key="1">
    <source>
        <dbReference type="EMBL" id="VDP45949.1"/>
    </source>
</evidence>
<evidence type="ECO:0000313" key="2">
    <source>
        <dbReference type="Proteomes" id="UP000269396"/>
    </source>
</evidence>
<sequence length="125" mass="14440">MNVINKEEFNILKPSGSVLPNLYGLPKIHKHNNPLRPILSMRGSPTHELAKWLVKLLNPIHTKLYKFSLKDTRELIDLLEDNNIKDKNFHSFDTLSSSTKHFTDFVNVSLFLSSNLTHIYSDHES</sequence>
<accession>A0A183P2U5</accession>
<dbReference type="STRING" id="31246.A0A183P2U5"/>
<proteinExistence type="predicted"/>
<keyword evidence="2" id="KW-1185">Reference proteome</keyword>
<gene>
    <name evidence="1" type="ORF">SMTD_LOCUS8681</name>
</gene>
<name>A0A183P2U5_9TREM</name>
<dbReference type="EMBL" id="UZAL01029101">
    <property type="protein sequence ID" value="VDP45949.1"/>
    <property type="molecule type" value="Genomic_DNA"/>
</dbReference>
<dbReference type="AlphaFoldDB" id="A0A183P2U5"/>
<reference evidence="1 2" key="1">
    <citation type="submission" date="2018-11" db="EMBL/GenBank/DDBJ databases">
        <authorList>
            <consortium name="Pathogen Informatics"/>
        </authorList>
    </citation>
    <scope>NUCLEOTIDE SEQUENCE [LARGE SCALE GENOMIC DNA]</scope>
    <source>
        <strain>Denwood</strain>
        <strain evidence="2">Zambia</strain>
    </source>
</reference>
<dbReference type="Proteomes" id="UP000269396">
    <property type="component" value="Unassembled WGS sequence"/>
</dbReference>
<organism evidence="1 2">
    <name type="scientific">Schistosoma mattheei</name>
    <dbReference type="NCBI Taxonomy" id="31246"/>
    <lineage>
        <taxon>Eukaryota</taxon>
        <taxon>Metazoa</taxon>
        <taxon>Spiralia</taxon>
        <taxon>Lophotrochozoa</taxon>
        <taxon>Platyhelminthes</taxon>
        <taxon>Trematoda</taxon>
        <taxon>Digenea</taxon>
        <taxon>Strigeidida</taxon>
        <taxon>Schistosomatoidea</taxon>
        <taxon>Schistosomatidae</taxon>
        <taxon>Schistosoma</taxon>
    </lineage>
</organism>
<protein>
    <submittedName>
        <fullName evidence="1">Uncharacterized protein</fullName>
    </submittedName>
</protein>